<dbReference type="AlphaFoldDB" id="A0A411HR92"/>
<keyword evidence="5 10" id="KW-0552">Olfaction</keyword>
<evidence type="ECO:0000313" key="11">
    <source>
        <dbReference type="EMBL" id="QBB72939.1"/>
    </source>
</evidence>
<evidence type="ECO:0000256" key="9">
    <source>
        <dbReference type="ARBA" id="ARBA00023224"/>
    </source>
</evidence>
<evidence type="ECO:0000256" key="2">
    <source>
        <dbReference type="ARBA" id="ARBA00022475"/>
    </source>
</evidence>
<dbReference type="GO" id="GO:0007165">
    <property type="term" value="P:signal transduction"/>
    <property type="evidence" value="ECO:0007669"/>
    <property type="project" value="UniProtKB-KW"/>
</dbReference>
<organism evidence="11">
    <name type="scientific">Protaetia brevitarsis</name>
    <name type="common">White-spotted flower chafer beetle</name>
    <name type="synonym">Liocola brevitarsis</name>
    <dbReference type="NCBI Taxonomy" id="348688"/>
    <lineage>
        <taxon>Eukaryota</taxon>
        <taxon>Metazoa</taxon>
        <taxon>Ecdysozoa</taxon>
        <taxon>Arthropoda</taxon>
        <taxon>Hexapoda</taxon>
        <taxon>Insecta</taxon>
        <taxon>Pterygota</taxon>
        <taxon>Neoptera</taxon>
        <taxon>Endopterygota</taxon>
        <taxon>Coleoptera</taxon>
        <taxon>Polyphaga</taxon>
        <taxon>Scarabaeiformia</taxon>
        <taxon>Scarabaeidae</taxon>
        <taxon>Cetoniinae</taxon>
        <taxon>Protaetia</taxon>
        <taxon>Liocola</taxon>
    </lineage>
</organism>
<keyword evidence="9 10" id="KW-0807">Transducer</keyword>
<comment type="similarity">
    <text evidence="10">Belongs to the insect chemoreceptor superfamily. Heteromeric odorant receptor channel (TC 1.A.69) family.</text>
</comment>
<dbReference type="InterPro" id="IPR004117">
    <property type="entry name" value="7tm6_olfct_rcpt"/>
</dbReference>
<evidence type="ECO:0000256" key="6">
    <source>
        <dbReference type="ARBA" id="ARBA00022989"/>
    </source>
</evidence>
<evidence type="ECO:0000256" key="1">
    <source>
        <dbReference type="ARBA" id="ARBA00004651"/>
    </source>
</evidence>
<protein>
    <recommendedName>
        <fullName evidence="10">Odorant receptor</fullName>
    </recommendedName>
</protein>
<keyword evidence="2" id="KW-1003">Cell membrane</keyword>
<dbReference type="EMBL" id="MH324840">
    <property type="protein sequence ID" value="QBB72939.1"/>
    <property type="molecule type" value="mRNA"/>
</dbReference>
<evidence type="ECO:0000256" key="5">
    <source>
        <dbReference type="ARBA" id="ARBA00022725"/>
    </source>
</evidence>
<accession>A0A411HR92</accession>
<keyword evidence="3 10" id="KW-0716">Sensory transduction</keyword>
<evidence type="ECO:0000256" key="7">
    <source>
        <dbReference type="ARBA" id="ARBA00023136"/>
    </source>
</evidence>
<dbReference type="Pfam" id="PF02949">
    <property type="entry name" value="7tm_6"/>
    <property type="match status" value="1"/>
</dbReference>
<dbReference type="PANTHER" id="PTHR21137">
    <property type="entry name" value="ODORANT RECEPTOR"/>
    <property type="match status" value="1"/>
</dbReference>
<dbReference type="GO" id="GO:0005886">
    <property type="term" value="C:plasma membrane"/>
    <property type="evidence" value="ECO:0007669"/>
    <property type="project" value="UniProtKB-SubCell"/>
</dbReference>
<dbReference type="PANTHER" id="PTHR21137:SF35">
    <property type="entry name" value="ODORANT RECEPTOR 19A-RELATED"/>
    <property type="match status" value="1"/>
</dbReference>
<reference evidence="11" key="1">
    <citation type="submission" date="2018-05" db="EMBL/GenBank/DDBJ databases">
        <title>Identification and expression analysis of candidate chemosensory receptors in the white-spotted flower chafer, Protaetia brevitarsis.</title>
        <authorList>
            <person name="Zhang T."/>
        </authorList>
    </citation>
    <scope>NUCLEOTIDE SEQUENCE</scope>
</reference>
<keyword evidence="7 10" id="KW-0472">Membrane</keyword>
<evidence type="ECO:0000256" key="8">
    <source>
        <dbReference type="ARBA" id="ARBA00023170"/>
    </source>
</evidence>
<proteinExistence type="evidence at transcript level"/>
<feature type="transmembrane region" description="Helical" evidence="10">
    <location>
        <begin position="395"/>
        <end position="414"/>
    </location>
</feature>
<comment type="subcellular location">
    <subcellularLocation>
        <location evidence="1 10">Cell membrane</location>
        <topology evidence="1 10">Multi-pass membrane protein</topology>
    </subcellularLocation>
</comment>
<dbReference type="GO" id="GO:0004984">
    <property type="term" value="F:olfactory receptor activity"/>
    <property type="evidence" value="ECO:0007669"/>
    <property type="project" value="InterPro"/>
</dbReference>
<feature type="transmembrane region" description="Helical" evidence="10">
    <location>
        <begin position="193"/>
        <end position="220"/>
    </location>
</feature>
<feature type="transmembrane region" description="Helical" evidence="10">
    <location>
        <begin position="291"/>
        <end position="315"/>
    </location>
</feature>
<feature type="transmembrane region" description="Helical" evidence="10">
    <location>
        <begin position="145"/>
        <end position="165"/>
    </location>
</feature>
<keyword evidence="4 10" id="KW-0812">Transmembrane</keyword>
<name>A0A411HR92_PROBE</name>
<keyword evidence="8 10" id="KW-0675">Receptor</keyword>
<sequence length="420" mass="47925">MILKNTRNPVLKLGLGLLKAEEDILEDDVKYTMAISKIVLSTVHLWPENNNVYTKLSFYMIFFVYASIELSLLVHIFVAVKDVVALTDTMLMLSVGVQTLIKTAILYLKSEDLNKMIQSIRKEFWPSNSFGADVKIRIKSETRKLLYLCLTSYLGGLCFLLQFILRPVVEATRVLPYNSWYPFNWSKTPIYEILYILQGYMAIIVNLNIVCGTDFLYYFICANCTAQFRLLCKAMEEIGRENVYSHILLKTVGVTYSVISNEKSENERRLLVLCIQHHQKLLDISFRLNQLFSYVNLCQLAASVAGICAACYLVTSDSKASASSSAPYFIGHIAQLLLYCAVSNELGHWSQQLSIEAFKSGWYLQKCTDIRQCLSILMMRSQEGISMTALGLFELSYASFLTVVRFSFSLYTFLDKFKET</sequence>
<evidence type="ECO:0000256" key="3">
    <source>
        <dbReference type="ARBA" id="ARBA00022606"/>
    </source>
</evidence>
<evidence type="ECO:0000256" key="10">
    <source>
        <dbReference type="RuleBase" id="RU351113"/>
    </source>
</evidence>
<feature type="transmembrane region" description="Helical" evidence="10">
    <location>
        <begin position="56"/>
        <end position="78"/>
    </location>
</feature>
<dbReference type="GO" id="GO:0005549">
    <property type="term" value="F:odorant binding"/>
    <property type="evidence" value="ECO:0007669"/>
    <property type="project" value="InterPro"/>
</dbReference>
<keyword evidence="6 10" id="KW-1133">Transmembrane helix</keyword>
<evidence type="ECO:0000256" key="4">
    <source>
        <dbReference type="ARBA" id="ARBA00022692"/>
    </source>
</evidence>
<gene>
    <name evidence="11" type="primary">OR7</name>
</gene>
<feature type="transmembrane region" description="Helical" evidence="10">
    <location>
        <begin position="90"/>
        <end position="108"/>
    </location>
</feature>
<comment type="caution">
    <text evidence="10">Lacks conserved residue(s) required for the propagation of feature annotation.</text>
</comment>